<sequence>MAALAPLISDLGGGRVTAKETKNANFHNCFSEVVYENSTVESLIKVLMESAPELFPTRLNAEIMLIPAFLKNGLLNENEMEEDVLEITKPKPGGEGSTFQNGEVGGVGVPKE</sequence>
<dbReference type="EMBL" id="MU001972">
    <property type="protein sequence ID" value="KAF2792373.1"/>
    <property type="molecule type" value="Genomic_DNA"/>
</dbReference>
<dbReference type="OrthoDB" id="10666073at2759"/>
<feature type="region of interest" description="Disordered" evidence="1">
    <location>
        <begin position="88"/>
        <end position="112"/>
    </location>
</feature>
<evidence type="ECO:0000313" key="3">
    <source>
        <dbReference type="Proteomes" id="UP000799757"/>
    </source>
</evidence>
<protein>
    <submittedName>
        <fullName evidence="2">Uncharacterized protein</fullName>
    </submittedName>
</protein>
<keyword evidence="3" id="KW-1185">Reference proteome</keyword>
<dbReference type="AlphaFoldDB" id="A0A6A6X8F7"/>
<organism evidence="2 3">
    <name type="scientific">Melanomma pulvis-pyrius CBS 109.77</name>
    <dbReference type="NCBI Taxonomy" id="1314802"/>
    <lineage>
        <taxon>Eukaryota</taxon>
        <taxon>Fungi</taxon>
        <taxon>Dikarya</taxon>
        <taxon>Ascomycota</taxon>
        <taxon>Pezizomycotina</taxon>
        <taxon>Dothideomycetes</taxon>
        <taxon>Pleosporomycetidae</taxon>
        <taxon>Pleosporales</taxon>
        <taxon>Melanommataceae</taxon>
        <taxon>Melanomma</taxon>
    </lineage>
</organism>
<evidence type="ECO:0000313" key="2">
    <source>
        <dbReference type="EMBL" id="KAF2792373.1"/>
    </source>
</evidence>
<accession>A0A6A6X8F7</accession>
<gene>
    <name evidence="2" type="ORF">K505DRAFT_362944</name>
</gene>
<evidence type="ECO:0000256" key="1">
    <source>
        <dbReference type="SAM" id="MobiDB-lite"/>
    </source>
</evidence>
<name>A0A6A6X8F7_9PLEO</name>
<dbReference type="Proteomes" id="UP000799757">
    <property type="component" value="Unassembled WGS sequence"/>
</dbReference>
<proteinExistence type="predicted"/>
<feature type="compositionally biased region" description="Gly residues" evidence="1">
    <location>
        <begin position="103"/>
        <end position="112"/>
    </location>
</feature>
<reference evidence="2" key="1">
    <citation type="journal article" date="2020" name="Stud. Mycol.">
        <title>101 Dothideomycetes genomes: a test case for predicting lifestyles and emergence of pathogens.</title>
        <authorList>
            <person name="Haridas S."/>
            <person name="Albert R."/>
            <person name="Binder M."/>
            <person name="Bloem J."/>
            <person name="Labutti K."/>
            <person name="Salamov A."/>
            <person name="Andreopoulos B."/>
            <person name="Baker S."/>
            <person name="Barry K."/>
            <person name="Bills G."/>
            <person name="Bluhm B."/>
            <person name="Cannon C."/>
            <person name="Castanera R."/>
            <person name="Culley D."/>
            <person name="Daum C."/>
            <person name="Ezra D."/>
            <person name="Gonzalez J."/>
            <person name="Henrissat B."/>
            <person name="Kuo A."/>
            <person name="Liang C."/>
            <person name="Lipzen A."/>
            <person name="Lutzoni F."/>
            <person name="Magnuson J."/>
            <person name="Mondo S."/>
            <person name="Nolan M."/>
            <person name="Ohm R."/>
            <person name="Pangilinan J."/>
            <person name="Park H.-J."/>
            <person name="Ramirez L."/>
            <person name="Alfaro M."/>
            <person name="Sun H."/>
            <person name="Tritt A."/>
            <person name="Yoshinaga Y."/>
            <person name="Zwiers L.-H."/>
            <person name="Turgeon B."/>
            <person name="Goodwin S."/>
            <person name="Spatafora J."/>
            <person name="Crous P."/>
            <person name="Grigoriev I."/>
        </authorList>
    </citation>
    <scope>NUCLEOTIDE SEQUENCE</scope>
    <source>
        <strain evidence="2">CBS 109.77</strain>
    </source>
</reference>